<evidence type="ECO:0000313" key="1">
    <source>
        <dbReference type="EMBL" id="AZL67567.1"/>
    </source>
</evidence>
<reference evidence="1 2" key="1">
    <citation type="submission" date="2018-12" db="EMBL/GenBank/DDBJ databases">
        <authorList>
            <person name="Li S."/>
            <person name="Yang R."/>
            <person name="Chen G."/>
            <person name="Zou L."/>
            <person name="Zhang C."/>
            <person name="Chen Y."/>
            <person name="Liu Z."/>
            <person name="Li Y."/>
            <person name="Yan Y."/>
            <person name="Huang M."/>
            <person name="Chen T."/>
        </authorList>
    </citation>
    <scope>NUCLEOTIDE SEQUENCE [LARGE SCALE GENOMIC DNA]</scope>
    <source>
        <strain evidence="1 2">1257</strain>
    </source>
</reference>
<dbReference type="EMBL" id="CP034338">
    <property type="protein sequence ID" value="AZL67567.1"/>
    <property type="molecule type" value="Genomic_DNA"/>
</dbReference>
<accession>A0A3S8UGW9</accession>
<dbReference type="OrthoDB" id="6897454at2"/>
<protein>
    <submittedName>
        <fullName evidence="1">Uncharacterized protein</fullName>
    </submittedName>
</protein>
<dbReference type="AlphaFoldDB" id="A0A3S8UGW9"/>
<sequence>MNDHTTKAERNPFNSGSLEHLLSTIHADGTVNLQEYRAIARDADERIERLINLLGTPNSNLTAYMNAMDVTMHLLQLSVLQAMKTELSDTGAAIVRDALIAQVEYLKAGAHLLLRML</sequence>
<evidence type="ECO:0000313" key="2">
    <source>
        <dbReference type="Proteomes" id="UP000268230"/>
    </source>
</evidence>
<name>A0A3S8UGW9_9PSED</name>
<dbReference type="Proteomes" id="UP000268230">
    <property type="component" value="Chromosome"/>
</dbReference>
<organism evidence="1 2">
    <name type="scientific">Pseudomonas entomophila</name>
    <dbReference type="NCBI Taxonomy" id="312306"/>
    <lineage>
        <taxon>Bacteria</taxon>
        <taxon>Pseudomonadati</taxon>
        <taxon>Pseudomonadota</taxon>
        <taxon>Gammaproteobacteria</taxon>
        <taxon>Pseudomonadales</taxon>
        <taxon>Pseudomonadaceae</taxon>
        <taxon>Pseudomonas</taxon>
    </lineage>
</organism>
<dbReference type="KEGG" id="pory:EJA05_07325"/>
<gene>
    <name evidence="1" type="ORF">EJA05_07325</name>
</gene>
<proteinExistence type="predicted"/>